<evidence type="ECO:0000259" key="1">
    <source>
        <dbReference type="Pfam" id="PF01593"/>
    </source>
</evidence>
<dbReference type="Gene3D" id="3.50.50.60">
    <property type="entry name" value="FAD/NAD(P)-binding domain"/>
    <property type="match status" value="1"/>
</dbReference>
<sequence>MKRPKIAIVGAGLTGLVAAKELSNKGIEVSVFEKLNQPGGRMRTEEIEGWKLDVGFQVLLTAYPYLKKHVTLSELENQKLEAAATVFREGRTTAVGDPFRVKNILWKTAFSDIGSVKDKWLIFQLKRYVDQRSIDTLFEEKNDTTIGFLKKFGFSEQIINRFFKPFFGGIFLENELTTSSRMFLFVFKMFSEGNAAIPKTGVGAVGKQLEAKIKNANVNYNCEVSKIEGQSIYFENGDKESFDFVINTIPNYGKRKSHDLWQNCYNMYFEHSNPAIIKEARIGLNANKNQLINNIFYPSVSQNPKGKEGKALISVTVLDAKELKDHKLVEKVIQELKNDFNVRDPRLVKMYEIPYALPKMNPPVNAVSFDKNAKTFELGDFLMNGSQNAACKIGEEIASHIVSLVDL</sequence>
<organism evidence="2 3">
    <name type="scientific">Brumimicrobium oceani</name>
    <dbReference type="NCBI Taxonomy" id="2100725"/>
    <lineage>
        <taxon>Bacteria</taxon>
        <taxon>Pseudomonadati</taxon>
        <taxon>Bacteroidota</taxon>
        <taxon>Flavobacteriia</taxon>
        <taxon>Flavobacteriales</taxon>
        <taxon>Crocinitomicaceae</taxon>
        <taxon>Brumimicrobium</taxon>
    </lineage>
</organism>
<protein>
    <submittedName>
        <fullName evidence="2">Oxidoreductase</fullName>
    </submittedName>
</protein>
<gene>
    <name evidence="2" type="ORF">DIT68_01035</name>
</gene>
<evidence type="ECO:0000313" key="2">
    <source>
        <dbReference type="EMBL" id="PWH86874.1"/>
    </source>
</evidence>
<dbReference type="EMBL" id="QFRJ01000001">
    <property type="protein sequence ID" value="PWH86874.1"/>
    <property type="molecule type" value="Genomic_DNA"/>
</dbReference>
<reference evidence="2 3" key="2">
    <citation type="submission" date="2018-05" db="EMBL/GenBank/DDBJ databases">
        <authorList>
            <person name="Lanie J.A."/>
            <person name="Ng W.-L."/>
            <person name="Kazmierczak K.M."/>
            <person name="Andrzejewski T.M."/>
            <person name="Davidsen T.M."/>
            <person name="Wayne K.J."/>
            <person name="Tettelin H."/>
            <person name="Glass J.I."/>
            <person name="Rusch D."/>
            <person name="Podicherti R."/>
            <person name="Tsui H.-C.T."/>
            <person name="Winkler M.E."/>
        </authorList>
    </citation>
    <scope>NUCLEOTIDE SEQUENCE [LARGE SCALE GENOMIC DNA]</scope>
    <source>
        <strain evidence="2 3">C305</strain>
    </source>
</reference>
<accession>A0A2U2XGF2</accession>
<dbReference type="OrthoDB" id="9767561at2"/>
<feature type="domain" description="Amine oxidase" evidence="1">
    <location>
        <begin position="13"/>
        <end position="346"/>
    </location>
</feature>
<dbReference type="InterPro" id="IPR036188">
    <property type="entry name" value="FAD/NAD-bd_sf"/>
</dbReference>
<dbReference type="PRINTS" id="PR00419">
    <property type="entry name" value="ADXRDTASE"/>
</dbReference>
<dbReference type="AlphaFoldDB" id="A0A2U2XGF2"/>
<dbReference type="PANTHER" id="PTHR42841">
    <property type="entry name" value="AMINE OXIDASE"/>
    <property type="match status" value="1"/>
</dbReference>
<dbReference type="RefSeq" id="WP_109357952.1">
    <property type="nucleotide sequence ID" value="NZ_QFRJ01000001.1"/>
</dbReference>
<dbReference type="Proteomes" id="UP000245370">
    <property type="component" value="Unassembled WGS sequence"/>
</dbReference>
<dbReference type="Pfam" id="PF01593">
    <property type="entry name" value="Amino_oxidase"/>
    <property type="match status" value="1"/>
</dbReference>
<dbReference type="SUPFAM" id="SSF51905">
    <property type="entry name" value="FAD/NAD(P)-binding domain"/>
    <property type="match status" value="1"/>
</dbReference>
<proteinExistence type="predicted"/>
<comment type="caution">
    <text evidence="2">The sequence shown here is derived from an EMBL/GenBank/DDBJ whole genome shotgun (WGS) entry which is preliminary data.</text>
</comment>
<dbReference type="GO" id="GO:0016491">
    <property type="term" value="F:oxidoreductase activity"/>
    <property type="evidence" value="ECO:0007669"/>
    <property type="project" value="InterPro"/>
</dbReference>
<dbReference type="Gene3D" id="3.90.660.50">
    <property type="match status" value="1"/>
</dbReference>
<keyword evidence="3" id="KW-1185">Reference proteome</keyword>
<reference evidence="2 3" key="1">
    <citation type="submission" date="2018-05" db="EMBL/GenBank/DDBJ databases">
        <title>Brumimicrobium oceani sp. nov., isolated from coastal sediment.</title>
        <authorList>
            <person name="Kou Y."/>
        </authorList>
    </citation>
    <scope>NUCLEOTIDE SEQUENCE [LARGE SCALE GENOMIC DNA]</scope>
    <source>
        <strain evidence="2 3">C305</strain>
    </source>
</reference>
<name>A0A2U2XGF2_9FLAO</name>
<dbReference type="InterPro" id="IPR002937">
    <property type="entry name" value="Amino_oxidase"/>
</dbReference>
<evidence type="ECO:0000313" key="3">
    <source>
        <dbReference type="Proteomes" id="UP000245370"/>
    </source>
</evidence>